<accession>A0A429XCG5</accession>
<dbReference type="Gene3D" id="3.40.50.720">
    <property type="entry name" value="NAD(P)-binding Rossmann-like Domain"/>
    <property type="match status" value="2"/>
</dbReference>
<dbReference type="AlphaFoldDB" id="A0A429XCG5"/>
<sequence length="435" mass="48226">MESHNSQKERDKIAVIGLGYVGLPLAVMLAEKGFRVIGIDRDANKVTMLQQARSYIGDVSDSTLKALADTGRFQSTGDFDKLQEVNSIIICVPTPITVQKTPDLTYIISVGNDIQTRLHKGQLVILESSTYPGTTTDVLLPILEKSGLTVGEDFFLANSPERIDPGNDRYRVDEIPKVLGGTTENCLERALSLYSQIYKQVVPVSSTEAAELTKLLENTFRFVNISFINEMAILCDQLKVNIWEVVAAASSKPYGFTPFYPGPGIGGHCIPVDPFYLQWKLQEMKTSSHFISVSDFINTRIIQYIVSRTEELLKTKPLSTAKVLLYGVTYKKDVADIRDAPNLQIIEQLMEKGAAVYYHDPYIPSIKVANKDFSSIELTDELISKMDCVIILTDHSVLPLEQLLQQAPLVFDTRNVTLGKQGNATVVRLGDGTVL</sequence>
<dbReference type="InterPro" id="IPR001732">
    <property type="entry name" value="UDP-Glc/GDP-Man_DH_N"/>
</dbReference>
<evidence type="ECO:0000313" key="9">
    <source>
        <dbReference type="Proteomes" id="UP000680670"/>
    </source>
</evidence>
<evidence type="ECO:0000313" key="7">
    <source>
        <dbReference type="EMBL" id="RST60663.1"/>
    </source>
</evidence>
<dbReference type="GO" id="GO:0016616">
    <property type="term" value="F:oxidoreductase activity, acting on the CH-OH group of donors, NAD or NADP as acceptor"/>
    <property type="evidence" value="ECO:0007669"/>
    <property type="project" value="InterPro"/>
</dbReference>
<dbReference type="InterPro" id="IPR036220">
    <property type="entry name" value="UDP-Glc/GDP-Man_DH_C_sf"/>
</dbReference>
<dbReference type="PIRSF" id="PIRSF500136">
    <property type="entry name" value="UDP_ManNAc_DH"/>
    <property type="match status" value="1"/>
</dbReference>
<dbReference type="InterPro" id="IPR008927">
    <property type="entry name" value="6-PGluconate_DH-like_C_sf"/>
</dbReference>
<evidence type="ECO:0000259" key="5">
    <source>
        <dbReference type="SMART" id="SM00984"/>
    </source>
</evidence>
<dbReference type="EMBL" id="BORJ01000001">
    <property type="protein sequence ID" value="GIN94831.1"/>
    <property type="molecule type" value="Genomic_DNA"/>
</dbReference>
<dbReference type="Proteomes" id="UP000287296">
    <property type="component" value="Unassembled WGS sequence"/>
</dbReference>
<dbReference type="RefSeq" id="WP_120116131.1">
    <property type="nucleotide sequence ID" value="NZ_BORJ01000001.1"/>
</dbReference>
<keyword evidence="1" id="KW-0560">Oxidoreductase</keyword>
<comment type="caution">
    <text evidence="7">The sequence shown here is derived from an EMBL/GenBank/DDBJ whole genome shotgun (WGS) entry which is preliminary data.</text>
</comment>
<dbReference type="InterPro" id="IPR014027">
    <property type="entry name" value="UDP-Glc/GDP-Man_DH_C"/>
</dbReference>
<dbReference type="PIRSF" id="PIRSF000124">
    <property type="entry name" value="UDPglc_GDPman_dh"/>
    <property type="match status" value="1"/>
</dbReference>
<dbReference type="GO" id="GO:0000271">
    <property type="term" value="P:polysaccharide biosynthetic process"/>
    <property type="evidence" value="ECO:0007669"/>
    <property type="project" value="InterPro"/>
</dbReference>
<dbReference type="SUPFAM" id="SSF51735">
    <property type="entry name" value="NAD(P)-binding Rossmann-fold domains"/>
    <property type="match status" value="1"/>
</dbReference>
<dbReference type="PANTHER" id="PTHR43491:SF1">
    <property type="entry name" value="UDP-N-ACETYL-D-MANNOSAMINE DEHYDROGENASE"/>
    <property type="match status" value="1"/>
</dbReference>
<dbReference type="SMART" id="SM00984">
    <property type="entry name" value="UDPG_MGDP_dh_C"/>
    <property type="match status" value="1"/>
</dbReference>
<dbReference type="Pfam" id="PF03720">
    <property type="entry name" value="UDPG_MGDP_dh_C"/>
    <property type="match status" value="1"/>
</dbReference>
<dbReference type="InterPro" id="IPR017476">
    <property type="entry name" value="UDP-Glc/GDP-Man"/>
</dbReference>
<evidence type="ECO:0000256" key="1">
    <source>
        <dbReference type="ARBA" id="ARBA00023002"/>
    </source>
</evidence>
<dbReference type="Pfam" id="PF03721">
    <property type="entry name" value="UDPG_MGDP_dh_N"/>
    <property type="match status" value="1"/>
</dbReference>
<keyword evidence="4" id="KW-0472">Membrane</keyword>
<keyword evidence="9" id="KW-1185">Reference proteome</keyword>
<keyword evidence="4" id="KW-0812">Transmembrane</keyword>
<dbReference type="InterPro" id="IPR014026">
    <property type="entry name" value="UDP-Glc/GDP-Man_DH_dimer"/>
</dbReference>
<comment type="similarity">
    <text evidence="3">Belongs to the UDP-glucose/GDP-mannose dehydrogenase family.</text>
</comment>
<evidence type="ECO:0000256" key="2">
    <source>
        <dbReference type="ARBA" id="ARBA00023027"/>
    </source>
</evidence>
<dbReference type="Pfam" id="PF00984">
    <property type="entry name" value="UDPG_MGDP_dh"/>
    <property type="match status" value="1"/>
</dbReference>
<dbReference type="PANTHER" id="PTHR43491">
    <property type="entry name" value="UDP-N-ACETYL-D-MANNOSAMINE DEHYDROGENASE"/>
    <property type="match status" value="1"/>
</dbReference>
<keyword evidence="4" id="KW-1133">Transmembrane helix</keyword>
<dbReference type="InterPro" id="IPR028359">
    <property type="entry name" value="UDP_ManNAc/GlcNAc_DH"/>
</dbReference>
<feature type="transmembrane region" description="Helical" evidence="4">
    <location>
        <begin position="12"/>
        <end position="30"/>
    </location>
</feature>
<dbReference type="InterPro" id="IPR036291">
    <property type="entry name" value="NAD(P)-bd_dom_sf"/>
</dbReference>
<organism evidence="7 8">
    <name type="scientific">Siminovitchia terrae</name>
    <name type="common">Bacillus terrae</name>
    <dbReference type="NCBI Taxonomy" id="1914933"/>
    <lineage>
        <taxon>Bacteria</taxon>
        <taxon>Bacillati</taxon>
        <taxon>Bacillota</taxon>
        <taxon>Bacilli</taxon>
        <taxon>Bacillales</taxon>
        <taxon>Bacillaceae</taxon>
        <taxon>Siminovitchia</taxon>
    </lineage>
</organism>
<dbReference type="GO" id="GO:0016628">
    <property type="term" value="F:oxidoreductase activity, acting on the CH-CH group of donors, NAD or NADP as acceptor"/>
    <property type="evidence" value="ECO:0007669"/>
    <property type="project" value="InterPro"/>
</dbReference>
<dbReference type="GO" id="GO:0051287">
    <property type="term" value="F:NAD binding"/>
    <property type="evidence" value="ECO:0007669"/>
    <property type="project" value="InterPro"/>
</dbReference>
<reference evidence="7 8" key="1">
    <citation type="submission" date="2018-12" db="EMBL/GenBank/DDBJ databases">
        <authorList>
            <person name="Sun L."/>
            <person name="Chen Z."/>
        </authorList>
    </citation>
    <scope>NUCLEOTIDE SEQUENCE [LARGE SCALE GENOMIC DNA]</scope>
    <source>
        <strain evidence="7 8">LMG 29736</strain>
    </source>
</reference>
<proteinExistence type="inferred from homology"/>
<dbReference type="SUPFAM" id="SSF52413">
    <property type="entry name" value="UDP-glucose/GDP-mannose dehydrogenase C-terminal domain"/>
    <property type="match status" value="1"/>
</dbReference>
<dbReference type="Proteomes" id="UP000680670">
    <property type="component" value="Unassembled WGS sequence"/>
</dbReference>
<evidence type="ECO:0000313" key="6">
    <source>
        <dbReference type="EMBL" id="GIN94831.1"/>
    </source>
</evidence>
<dbReference type="SUPFAM" id="SSF48179">
    <property type="entry name" value="6-phosphogluconate dehydrogenase C-terminal domain-like"/>
    <property type="match status" value="1"/>
</dbReference>
<name>A0A429XCG5_SIMTE</name>
<gene>
    <name evidence="7" type="ORF">D5F11_004740</name>
    <name evidence="6" type="ORF">J6TS1_07010</name>
</gene>
<protein>
    <submittedName>
        <fullName evidence="7">Nucleotide sugar dehydrogenase</fullName>
    </submittedName>
    <submittedName>
        <fullName evidence="6">UDP-N-acetyl-D-glucosamine dehydrogenase</fullName>
    </submittedName>
</protein>
<evidence type="ECO:0000256" key="3">
    <source>
        <dbReference type="PIRNR" id="PIRNR000124"/>
    </source>
</evidence>
<dbReference type="NCBIfam" id="TIGR03026">
    <property type="entry name" value="NDP-sugDHase"/>
    <property type="match status" value="1"/>
</dbReference>
<dbReference type="OrthoDB" id="9803238at2"/>
<keyword evidence="2" id="KW-0520">NAD</keyword>
<dbReference type="EMBL" id="QYTW02000003">
    <property type="protein sequence ID" value="RST60663.1"/>
    <property type="molecule type" value="Genomic_DNA"/>
</dbReference>
<evidence type="ECO:0000313" key="8">
    <source>
        <dbReference type="Proteomes" id="UP000287296"/>
    </source>
</evidence>
<reference evidence="6 9" key="2">
    <citation type="submission" date="2021-03" db="EMBL/GenBank/DDBJ databases">
        <title>Antimicrobial resistance genes in bacteria isolated from Japanese honey, and their potential for conferring macrolide and lincosamide resistance in the American foulbrood pathogen Paenibacillus larvae.</title>
        <authorList>
            <person name="Okamoto M."/>
            <person name="Kumagai M."/>
            <person name="Kanamori H."/>
            <person name="Takamatsu D."/>
        </authorList>
    </citation>
    <scope>NUCLEOTIDE SEQUENCE [LARGE SCALE GENOMIC DNA]</scope>
    <source>
        <strain evidence="6 9">J6TS1</strain>
    </source>
</reference>
<evidence type="ECO:0000256" key="4">
    <source>
        <dbReference type="SAM" id="Phobius"/>
    </source>
</evidence>
<feature type="domain" description="UDP-glucose/GDP-mannose dehydrogenase C-terminal" evidence="5">
    <location>
        <begin position="324"/>
        <end position="419"/>
    </location>
</feature>